<dbReference type="Pfam" id="PF03235">
    <property type="entry name" value="GmrSD_N"/>
    <property type="match status" value="1"/>
</dbReference>
<dbReference type="PANTHER" id="PTHR39639:SF1">
    <property type="entry name" value="DUF262 DOMAIN-CONTAINING PROTEIN"/>
    <property type="match status" value="1"/>
</dbReference>
<feature type="compositionally biased region" description="Polar residues" evidence="1">
    <location>
        <begin position="60"/>
        <end position="78"/>
    </location>
</feature>
<dbReference type="EMBL" id="JASNQZ010000012">
    <property type="protein sequence ID" value="KAL0949469.1"/>
    <property type="molecule type" value="Genomic_DNA"/>
</dbReference>
<feature type="compositionally biased region" description="Low complexity" evidence="1">
    <location>
        <begin position="22"/>
        <end position="47"/>
    </location>
</feature>
<feature type="compositionally biased region" description="Low complexity" evidence="1">
    <location>
        <begin position="485"/>
        <end position="496"/>
    </location>
</feature>
<evidence type="ECO:0000313" key="3">
    <source>
        <dbReference type="EMBL" id="KAL0949469.1"/>
    </source>
</evidence>
<feature type="domain" description="GmrSD restriction endonucleases N-terminal" evidence="2">
    <location>
        <begin position="138"/>
        <end position="276"/>
    </location>
</feature>
<dbReference type="Proteomes" id="UP001556367">
    <property type="component" value="Unassembled WGS sequence"/>
</dbReference>
<keyword evidence="4" id="KW-1185">Reference proteome</keyword>
<feature type="region of interest" description="Disordered" evidence="1">
    <location>
        <begin position="1"/>
        <end position="78"/>
    </location>
</feature>
<reference evidence="4" key="1">
    <citation type="submission" date="2024-06" db="EMBL/GenBank/DDBJ databases">
        <title>Multi-omics analyses provide insights into the biosynthesis of the anticancer antibiotic pleurotin in Hohenbuehelia grisea.</title>
        <authorList>
            <person name="Weaver J.A."/>
            <person name="Alberti F."/>
        </authorList>
    </citation>
    <scope>NUCLEOTIDE SEQUENCE [LARGE SCALE GENOMIC DNA]</scope>
    <source>
        <strain evidence="4">T-177</strain>
    </source>
</reference>
<sequence>MMNPAFGPGQVAAFPTLPSPSQPSSSQQHSPSLQSFSNLNALSQSQYPPSPYPRMPVPSGSQYHPESSNTSQETGVSQPTITAMKVEPMEVDELSDGAFSEDEDDDDPNVFRVRFPLKTPSYKIYTTSELHRSIHQANIDLNPPYQRDVVWSEPKQICLIDSIFRNFYIPPVVFAITREPDGSVVKICVDGKQRLTSIQKFLDGQIPHKDIATKKSFWYTVSAQQKGNKLEIPEKWKREFASKQITCVEYEALDESLEREIFQRVQLGVTLTSAEKLQAVSSKWAVWLGDLLQRHVHVDGGLMEVLQWNTDRGRDYQNMACVLYLCESYPEQAMPTAAKLEKFLSRSDSPTPQFKTDINGVFDILNHIATTPPLNNGFKKIIQKLAPVEFMFIGALLYATRDGELEDRAEAIFHMRKSIRQQFKDIRFNSNVCRVLWKFIGDLENDPTGAGTGTSSGRRRKEVEPAVSSSGKKRGRPREQDDDYSPSSRRTGPGASRGRGRGRA</sequence>
<feature type="region of interest" description="Disordered" evidence="1">
    <location>
        <begin position="447"/>
        <end position="504"/>
    </location>
</feature>
<evidence type="ECO:0000313" key="4">
    <source>
        <dbReference type="Proteomes" id="UP001556367"/>
    </source>
</evidence>
<dbReference type="InterPro" id="IPR004919">
    <property type="entry name" value="GmrSD_N"/>
</dbReference>
<proteinExistence type="predicted"/>
<organism evidence="3 4">
    <name type="scientific">Hohenbuehelia grisea</name>
    <dbReference type="NCBI Taxonomy" id="104357"/>
    <lineage>
        <taxon>Eukaryota</taxon>
        <taxon>Fungi</taxon>
        <taxon>Dikarya</taxon>
        <taxon>Basidiomycota</taxon>
        <taxon>Agaricomycotina</taxon>
        <taxon>Agaricomycetes</taxon>
        <taxon>Agaricomycetidae</taxon>
        <taxon>Agaricales</taxon>
        <taxon>Pleurotineae</taxon>
        <taxon>Pleurotaceae</taxon>
        <taxon>Hohenbuehelia</taxon>
    </lineage>
</organism>
<comment type="caution">
    <text evidence="3">The sequence shown here is derived from an EMBL/GenBank/DDBJ whole genome shotgun (WGS) entry which is preliminary data.</text>
</comment>
<accession>A0ABR3J1K2</accession>
<dbReference type="PANTHER" id="PTHR39639">
    <property type="entry name" value="CHROMOSOME 16, WHOLE GENOME SHOTGUN SEQUENCE"/>
    <property type="match status" value="1"/>
</dbReference>
<gene>
    <name evidence="3" type="ORF">HGRIS_009522</name>
</gene>
<protein>
    <recommendedName>
        <fullName evidence="2">GmrSD restriction endonucleases N-terminal domain-containing protein</fullName>
    </recommendedName>
</protein>
<evidence type="ECO:0000259" key="2">
    <source>
        <dbReference type="Pfam" id="PF03235"/>
    </source>
</evidence>
<name>A0ABR3J1K2_9AGAR</name>
<evidence type="ECO:0000256" key="1">
    <source>
        <dbReference type="SAM" id="MobiDB-lite"/>
    </source>
</evidence>